<feature type="site" description="Greasy slide, important in sugar transport" evidence="12">
    <location>
        <position position="433"/>
    </location>
</feature>
<feature type="site" description="Greasy slide, important in sugar transport" evidence="12">
    <location>
        <position position="99"/>
    </location>
</feature>
<dbReference type="Gene3D" id="2.40.170.10">
    <property type="entry name" value="Porin, LamB type"/>
    <property type="match status" value="1"/>
</dbReference>
<evidence type="ECO:0000256" key="7">
    <source>
        <dbReference type="ARBA" id="ARBA00022729"/>
    </source>
</evidence>
<feature type="site" description="Greasy slide, important in sugar transport" evidence="12">
    <location>
        <position position="68"/>
    </location>
</feature>
<evidence type="ECO:0000313" key="14">
    <source>
        <dbReference type="Proteomes" id="UP000859505"/>
    </source>
</evidence>
<dbReference type="GO" id="GO:0006811">
    <property type="term" value="P:monoatomic ion transport"/>
    <property type="evidence" value="ECO:0007669"/>
    <property type="project" value="UniProtKB-KW"/>
</dbReference>
<accession>A0AAD3YJJ2</accession>
<evidence type="ECO:0000256" key="1">
    <source>
        <dbReference type="ARBA" id="ARBA00004571"/>
    </source>
</evidence>
<comment type="catalytic activity">
    <reaction evidence="12">
        <text>beta-maltose(in) = beta-maltose(out)</text>
        <dbReference type="Rhea" id="RHEA:29731"/>
        <dbReference type="ChEBI" id="CHEBI:18147"/>
    </reaction>
</comment>
<reference evidence="13" key="2">
    <citation type="submission" date="2020-01" db="EMBL/GenBank/DDBJ databases">
        <authorList>
            <consortium name="NCBI Pathogen Detection Project"/>
        </authorList>
    </citation>
    <scope>NUCLEOTIDE SEQUENCE</scope>
    <source>
        <strain evidence="13">OLC2673_Aeromonas</strain>
    </source>
</reference>
<dbReference type="Pfam" id="PF02264">
    <property type="entry name" value="LamB"/>
    <property type="match status" value="1"/>
</dbReference>
<keyword evidence="7 12" id="KW-0732">Signal</keyword>
<evidence type="ECO:0000256" key="6">
    <source>
        <dbReference type="ARBA" id="ARBA00022692"/>
    </source>
</evidence>
<comment type="subunit">
    <text evidence="12">Homotrimer formed of three 18-stranded antiparallel beta-barrels, containing three independent channels.</text>
</comment>
<dbReference type="CDD" id="cd01346">
    <property type="entry name" value="Maltoporin-like"/>
    <property type="match status" value="1"/>
</dbReference>
<evidence type="ECO:0000256" key="5">
    <source>
        <dbReference type="ARBA" id="ARBA00022597"/>
    </source>
</evidence>
<evidence type="ECO:0000256" key="2">
    <source>
        <dbReference type="ARBA" id="ARBA00007055"/>
    </source>
</evidence>
<feature type="site" description="Greasy slide, important in sugar transport" evidence="12">
    <location>
        <position position="304"/>
    </location>
</feature>
<dbReference type="GO" id="GO:0046930">
    <property type="term" value="C:pore complex"/>
    <property type="evidence" value="ECO:0007669"/>
    <property type="project" value="UniProtKB-KW"/>
</dbReference>
<organism evidence="13 14">
    <name type="scientific">Aeromonas hydrophila</name>
    <dbReference type="NCBI Taxonomy" id="644"/>
    <lineage>
        <taxon>Bacteria</taxon>
        <taxon>Pseudomonadati</taxon>
        <taxon>Pseudomonadota</taxon>
        <taxon>Gammaproteobacteria</taxon>
        <taxon>Aeromonadales</taxon>
        <taxon>Aeromonadaceae</taxon>
        <taxon>Aeromonas</taxon>
    </lineage>
</organism>
<dbReference type="NCBIfam" id="NF006860">
    <property type="entry name" value="PRK09360.1"/>
    <property type="match status" value="1"/>
</dbReference>
<evidence type="ECO:0000256" key="4">
    <source>
        <dbReference type="ARBA" id="ARBA00022452"/>
    </source>
</evidence>
<dbReference type="EMBL" id="DACTUL010000012">
    <property type="protein sequence ID" value="HAT6344180.1"/>
    <property type="molecule type" value="Genomic_DNA"/>
</dbReference>
<evidence type="ECO:0000256" key="10">
    <source>
        <dbReference type="ARBA" id="ARBA00023136"/>
    </source>
</evidence>
<feature type="site" description="Greasy slide, important in sugar transport" evidence="12">
    <location>
        <position position="472"/>
    </location>
</feature>
<sequence length="473" mass="52633">MSRNWLPIIGLGYHLNVFMVIRTWIFRITLLSAGIRKMKMKAKWLPIAAAVTAALASQAAFAVDFHGYFRSGVGVSGDGDMVKYNVNKVGRLGNENDTYGEVQLGQEVFNKDGKTFYVDSMFAMTSNGSNDWEGTGTVCNFDAKQCNGDSEFALRQFNVQAKGLLGFAPEATLWAGKRFYQRHDIHISDFYYWNISGAGAGIEGIEAGPGKISFAWIRNDRSSTDVFGKTGINGDQPNLADSVNVNTLDLRYAGIPLWQDGSLEVGAMYALVNETDAQKQLKNNNMKDGVMLTAELTQGVLGGFNKTVLQYGTEGYSKTMAYYGDGSWYGAEAKDGADGYRLINWGVVPMGNSWEMGHQLVYGVANEMWDTQDKFETMSVVVRPMYKWDDFNKTIFEGGYFKEKNTFTNKADEKDAGYKLTLAQAWSAGSSFWARPEIRVFASYLANDEDKKVFEGDTSKDTYQVGVQAEAWW</sequence>
<keyword evidence="10 12" id="KW-0472">Membrane</keyword>
<dbReference type="PANTHER" id="PTHR38762">
    <property type="entry name" value="CRYPTIC OUTER MEMBRANE PORIN BGLH-RELATED"/>
    <property type="match status" value="1"/>
</dbReference>
<evidence type="ECO:0000256" key="12">
    <source>
        <dbReference type="HAMAP-Rule" id="MF_01301"/>
    </source>
</evidence>
<proteinExistence type="evidence at transcript level"/>
<dbReference type="PANTHER" id="PTHR38762:SF1">
    <property type="entry name" value="CRYPTIC OUTER MEMBRANE PORIN BGLH-RELATED"/>
    <property type="match status" value="1"/>
</dbReference>
<protein>
    <recommendedName>
        <fullName evidence="12">Maltoporin</fullName>
    </recommendedName>
    <alternativeName>
        <fullName evidence="12">Maltose-inducible porin</fullName>
    </alternativeName>
</protein>
<evidence type="ECO:0000256" key="3">
    <source>
        <dbReference type="ARBA" id="ARBA00022448"/>
    </source>
</evidence>
<name>A0AAD3YJJ2_AERHY</name>
<evidence type="ECO:0000256" key="9">
    <source>
        <dbReference type="ARBA" id="ARBA00023114"/>
    </source>
</evidence>
<comment type="induction">
    <text evidence="12">By maltose.</text>
</comment>
<dbReference type="AlphaFoldDB" id="A0AAD3YJJ2"/>
<evidence type="ECO:0000313" key="13">
    <source>
        <dbReference type="EMBL" id="HAT6344180.1"/>
    </source>
</evidence>
<comment type="caution">
    <text evidence="13">The sequence shown here is derived from an EMBL/GenBank/DDBJ whole genome shotgun (WGS) entry which is preliminary data.</text>
</comment>
<dbReference type="InterPro" id="IPR050286">
    <property type="entry name" value="G_neg_Bact_CarbUptk_Porin"/>
</dbReference>
<dbReference type="Proteomes" id="UP000859505">
    <property type="component" value="Unassembled WGS sequence"/>
</dbReference>
<dbReference type="GO" id="GO:0015481">
    <property type="term" value="F:maltose transporting porin activity"/>
    <property type="evidence" value="ECO:0007669"/>
    <property type="project" value="InterPro"/>
</dbReference>
<comment type="subcellular location">
    <subcellularLocation>
        <location evidence="1 12">Cell outer membrane</location>
        <topology evidence="1 12">Multi-pass membrane protein</topology>
    </subcellularLocation>
</comment>
<dbReference type="SUPFAM" id="SSF56935">
    <property type="entry name" value="Porins"/>
    <property type="match status" value="1"/>
</dbReference>
<keyword evidence="9 12" id="KW-0626">Porin</keyword>
<feature type="site" description="Greasy slide, important in sugar transport" evidence="12">
    <location>
        <position position="132"/>
    </location>
</feature>
<dbReference type="HAMAP" id="MF_01301">
    <property type="entry name" value="LamB"/>
    <property type="match status" value="1"/>
</dbReference>
<comment type="similarity">
    <text evidence="2 12">Belongs to the porin LamB (TC 1.B.3) family.</text>
</comment>
<keyword evidence="5 12" id="KW-0762">Sugar transport</keyword>
<keyword evidence="4 12" id="KW-1134">Transmembrane beta strand</keyword>
<comment type="function">
    <text evidence="12">Involved in the transport of maltose and maltodextrins.</text>
</comment>
<dbReference type="InterPro" id="IPR036998">
    <property type="entry name" value="Porin_LamB_sf"/>
</dbReference>
<dbReference type="InterPro" id="IPR003192">
    <property type="entry name" value="Porin_LamB"/>
</dbReference>
<dbReference type="GO" id="GO:0009279">
    <property type="term" value="C:cell outer membrane"/>
    <property type="evidence" value="ECO:0007669"/>
    <property type="project" value="UniProtKB-SubCell"/>
</dbReference>
<keyword evidence="6 12" id="KW-0812">Transmembrane</keyword>
<keyword evidence="3 12" id="KW-0813">Transport</keyword>
<gene>
    <name evidence="12" type="primary">lamB</name>
    <name evidence="13" type="ORF">JAJ28_001902</name>
</gene>
<feature type="site" description="Important in sugar transport" evidence="12">
    <location>
        <position position="191"/>
    </location>
</feature>
<dbReference type="InterPro" id="IPR023738">
    <property type="entry name" value="Maltoporin"/>
</dbReference>
<evidence type="ECO:0000256" key="11">
    <source>
        <dbReference type="ARBA" id="ARBA00023237"/>
    </source>
</evidence>
<keyword evidence="8 12" id="KW-0406">Ion transport</keyword>
<reference evidence="13" key="1">
    <citation type="journal article" date="2018" name="Genome Biol.">
        <title>SKESA: strategic k-mer extension for scrupulous assemblies.</title>
        <authorList>
            <person name="Souvorov A."/>
            <person name="Agarwala R."/>
            <person name="Lipman D.J."/>
        </authorList>
    </citation>
    <scope>NUCLEOTIDE SEQUENCE</scope>
    <source>
        <strain evidence="13">OLC2673_Aeromonas</strain>
    </source>
</reference>
<evidence type="ECO:0000256" key="8">
    <source>
        <dbReference type="ARBA" id="ARBA00023065"/>
    </source>
</evidence>
<keyword evidence="11 12" id="KW-0998">Cell outer membrane</keyword>
<dbReference type="GO" id="GO:0042958">
    <property type="term" value="F:maltodextrin transmembrane transporter activity"/>
    <property type="evidence" value="ECO:0007669"/>
    <property type="project" value="InterPro"/>
</dbReference>